<reference evidence="1" key="1">
    <citation type="journal article" date="2020" name="Nature">
        <title>Giant virus diversity and host interactions through global metagenomics.</title>
        <authorList>
            <person name="Schulz F."/>
            <person name="Roux S."/>
            <person name="Paez-Espino D."/>
            <person name="Jungbluth S."/>
            <person name="Walsh D.A."/>
            <person name="Denef V.J."/>
            <person name="McMahon K.D."/>
            <person name="Konstantinidis K.T."/>
            <person name="Eloe-Fadrosh E.A."/>
            <person name="Kyrpides N.C."/>
            <person name="Woyke T."/>
        </authorList>
    </citation>
    <scope>NUCLEOTIDE SEQUENCE</scope>
    <source>
        <strain evidence="1">GVMAG-M-3300023174-134</strain>
    </source>
</reference>
<evidence type="ECO:0000313" key="1">
    <source>
        <dbReference type="EMBL" id="QHT13948.1"/>
    </source>
</evidence>
<proteinExistence type="predicted"/>
<accession>A0A6C0DAQ1</accession>
<protein>
    <submittedName>
        <fullName evidence="1">Uncharacterized protein</fullName>
    </submittedName>
</protein>
<sequence>MEEVLKKFNINEERFLEIKESVTSFMKKYFNKELDIDTRKCFDHYSELDSECVEYLQFGADKCSVDNFDEFCEELNIDIKENLIRIIKEQKRYIENINNETIKQYKPTYIFYSRDKKITFTCLNPGDYMHYFGITGEYNKILDAFTLFEKKCNYDEVNFGSRDYI</sequence>
<dbReference type="EMBL" id="MN739577">
    <property type="protein sequence ID" value="QHT13948.1"/>
    <property type="molecule type" value="Genomic_DNA"/>
</dbReference>
<dbReference type="AlphaFoldDB" id="A0A6C0DAQ1"/>
<organism evidence="1">
    <name type="scientific">viral metagenome</name>
    <dbReference type="NCBI Taxonomy" id="1070528"/>
    <lineage>
        <taxon>unclassified sequences</taxon>
        <taxon>metagenomes</taxon>
        <taxon>organismal metagenomes</taxon>
    </lineage>
</organism>
<name>A0A6C0DAQ1_9ZZZZ</name>